<keyword evidence="3" id="KW-1185">Reference proteome</keyword>
<protein>
    <recommendedName>
        <fullName evidence="4">DUF2798 domain-containing protein</fullName>
    </recommendedName>
</protein>
<accession>A0A385YWT0</accession>
<feature type="transmembrane region" description="Helical" evidence="1">
    <location>
        <begin position="75"/>
        <end position="96"/>
    </location>
</feature>
<dbReference type="Proteomes" id="UP000265725">
    <property type="component" value="Chromosome"/>
</dbReference>
<dbReference type="KEGG" id="paek:D3873_09725"/>
<dbReference type="OrthoDB" id="2736223at2"/>
<feature type="transmembrane region" description="Helical" evidence="1">
    <location>
        <begin position="6"/>
        <end position="31"/>
    </location>
</feature>
<feature type="transmembrane region" description="Helical" evidence="1">
    <location>
        <begin position="43"/>
        <end position="63"/>
    </location>
</feature>
<dbReference type="EMBL" id="CP032418">
    <property type="protein sequence ID" value="AYC30138.1"/>
    <property type="molecule type" value="Genomic_DNA"/>
</dbReference>
<dbReference type="AlphaFoldDB" id="A0A385YWT0"/>
<evidence type="ECO:0008006" key="4">
    <source>
        <dbReference type="Google" id="ProtNLM"/>
    </source>
</evidence>
<gene>
    <name evidence="2" type="ORF">D3873_09725</name>
</gene>
<sequence>MKVWSFLIGSCIGVIVGFLSVFIFTYVGNVLAGGITSFQPEPFLYIACIFPFSIACGVLAHYLSSSQFLTSAGYWKMSFIFAFVLSIFVSTFGVLIGEYVVRGGVGTLNWSGTILWGLLYAILLLPLSASLVKLFLLPILQQAILLFRQSRFMSNK</sequence>
<proteinExistence type="predicted"/>
<organism evidence="2 3">
    <name type="scientific">Paenisporosarcina cavernae</name>
    <dbReference type="NCBI Taxonomy" id="2320858"/>
    <lineage>
        <taxon>Bacteria</taxon>
        <taxon>Bacillati</taxon>
        <taxon>Bacillota</taxon>
        <taxon>Bacilli</taxon>
        <taxon>Bacillales</taxon>
        <taxon>Caryophanaceae</taxon>
        <taxon>Paenisporosarcina</taxon>
    </lineage>
</organism>
<evidence type="ECO:0000313" key="3">
    <source>
        <dbReference type="Proteomes" id="UP000265725"/>
    </source>
</evidence>
<keyword evidence="1" id="KW-1133">Transmembrane helix</keyword>
<keyword evidence="1" id="KW-0812">Transmembrane</keyword>
<name>A0A385YWT0_9BACL</name>
<reference evidence="3" key="1">
    <citation type="submission" date="2018-09" db="EMBL/GenBank/DDBJ databases">
        <authorList>
            <person name="Zhu H."/>
        </authorList>
    </citation>
    <scope>NUCLEOTIDE SEQUENCE [LARGE SCALE GENOMIC DNA]</scope>
    <source>
        <strain evidence="3">K2R23-3</strain>
    </source>
</reference>
<keyword evidence="1" id="KW-0472">Membrane</keyword>
<evidence type="ECO:0000256" key="1">
    <source>
        <dbReference type="SAM" id="Phobius"/>
    </source>
</evidence>
<feature type="transmembrane region" description="Helical" evidence="1">
    <location>
        <begin position="108"/>
        <end position="125"/>
    </location>
</feature>
<evidence type="ECO:0000313" key="2">
    <source>
        <dbReference type="EMBL" id="AYC30138.1"/>
    </source>
</evidence>